<organism evidence="2 3">
    <name type="scientific">Adineta ricciae</name>
    <name type="common">Rotifer</name>
    <dbReference type="NCBI Taxonomy" id="249248"/>
    <lineage>
        <taxon>Eukaryota</taxon>
        <taxon>Metazoa</taxon>
        <taxon>Spiralia</taxon>
        <taxon>Gnathifera</taxon>
        <taxon>Rotifera</taxon>
        <taxon>Eurotatoria</taxon>
        <taxon>Bdelloidea</taxon>
        <taxon>Adinetida</taxon>
        <taxon>Adinetidae</taxon>
        <taxon>Adineta</taxon>
    </lineage>
</organism>
<dbReference type="Gene3D" id="3.40.630.30">
    <property type="match status" value="1"/>
</dbReference>
<dbReference type="EMBL" id="CAJNOR010008741">
    <property type="protein sequence ID" value="CAF1637003.1"/>
    <property type="molecule type" value="Genomic_DNA"/>
</dbReference>
<evidence type="ECO:0000259" key="1">
    <source>
        <dbReference type="PROSITE" id="PS51186"/>
    </source>
</evidence>
<name>A0A816DIU5_ADIRI</name>
<keyword evidence="3" id="KW-1185">Reference proteome</keyword>
<dbReference type="CDD" id="cd04301">
    <property type="entry name" value="NAT_SF"/>
    <property type="match status" value="1"/>
</dbReference>
<sequence>MTFTCRLMREEEFTNEFESYVMETFFEYEPMNQYLKTKIPDELDLSWLEHVLQRAKSDKISLALYDSKNTRSLPVAYALNHHDKRDDDNSDILYSILNPQYVHKHEHISGILTKLHEDVDLFEQFHCSNLFHVYLLGVDPIYRQNRLASQLIDSCVQFATDKHFDLIYADVTGDYSLNAFLKQKFQTIKTIDYTSYENLYREKTFENILHKGCSIVVRDLRNE</sequence>
<dbReference type="AlphaFoldDB" id="A0A816DIU5"/>
<protein>
    <recommendedName>
        <fullName evidence="1">N-acetyltransferase domain-containing protein</fullName>
    </recommendedName>
</protein>
<reference evidence="2" key="1">
    <citation type="submission" date="2021-02" db="EMBL/GenBank/DDBJ databases">
        <authorList>
            <person name="Nowell W R."/>
        </authorList>
    </citation>
    <scope>NUCLEOTIDE SEQUENCE</scope>
</reference>
<proteinExistence type="predicted"/>
<gene>
    <name evidence="2" type="ORF">XAT740_LOCUS52646</name>
</gene>
<accession>A0A816DIU5</accession>
<dbReference type="InterPro" id="IPR016181">
    <property type="entry name" value="Acyl_CoA_acyltransferase"/>
</dbReference>
<evidence type="ECO:0000313" key="2">
    <source>
        <dbReference type="EMBL" id="CAF1637003.1"/>
    </source>
</evidence>
<dbReference type="PROSITE" id="PS51186">
    <property type="entry name" value="GNAT"/>
    <property type="match status" value="1"/>
</dbReference>
<dbReference type="PANTHER" id="PTHR20905">
    <property type="entry name" value="N-ACETYLTRANSFERASE-RELATED"/>
    <property type="match status" value="1"/>
</dbReference>
<evidence type="ECO:0000313" key="3">
    <source>
        <dbReference type="Proteomes" id="UP000663828"/>
    </source>
</evidence>
<comment type="caution">
    <text evidence="2">The sequence shown here is derived from an EMBL/GenBank/DDBJ whole genome shotgun (WGS) entry which is preliminary data.</text>
</comment>
<dbReference type="Proteomes" id="UP000663828">
    <property type="component" value="Unassembled WGS sequence"/>
</dbReference>
<dbReference type="PANTHER" id="PTHR20905:SF1">
    <property type="entry name" value="AT07410P-RELATED"/>
    <property type="match status" value="1"/>
</dbReference>
<dbReference type="InterPro" id="IPR000182">
    <property type="entry name" value="GNAT_dom"/>
</dbReference>
<dbReference type="SUPFAM" id="SSF55729">
    <property type="entry name" value="Acyl-CoA N-acyltransferases (Nat)"/>
    <property type="match status" value="1"/>
</dbReference>
<feature type="domain" description="N-acetyltransferase" evidence="1">
    <location>
        <begin position="63"/>
        <end position="206"/>
    </location>
</feature>
<dbReference type="GO" id="GO:0008080">
    <property type="term" value="F:N-acetyltransferase activity"/>
    <property type="evidence" value="ECO:0007669"/>
    <property type="project" value="TreeGrafter"/>
</dbReference>